<evidence type="ECO:0000259" key="5">
    <source>
        <dbReference type="PROSITE" id="PS50931"/>
    </source>
</evidence>
<organism evidence="6 7">
    <name type="scientific">Luteimonas marina</name>
    <dbReference type="NCBI Taxonomy" id="488485"/>
    <lineage>
        <taxon>Bacteria</taxon>
        <taxon>Pseudomonadati</taxon>
        <taxon>Pseudomonadota</taxon>
        <taxon>Gammaproteobacteria</taxon>
        <taxon>Lysobacterales</taxon>
        <taxon>Lysobacteraceae</taxon>
        <taxon>Luteimonas</taxon>
    </lineage>
</organism>
<keyword evidence="2" id="KW-0805">Transcription regulation</keyword>
<evidence type="ECO:0000256" key="4">
    <source>
        <dbReference type="ARBA" id="ARBA00023163"/>
    </source>
</evidence>
<reference evidence="6 7" key="1">
    <citation type="journal article" date="2008" name="Int. J. Syst. Evol. Microbiol.">
        <title>Luteimonas marina sp. nov., isolated from seawater.</title>
        <authorList>
            <person name="Baik K.S."/>
            <person name="Park S.C."/>
            <person name="Kim M.S."/>
            <person name="Kim E.M."/>
            <person name="Park C."/>
            <person name="Chun J."/>
            <person name="Seong C.N."/>
        </authorList>
    </citation>
    <scope>NUCLEOTIDE SEQUENCE [LARGE SCALE GENOMIC DNA]</scope>
    <source>
        <strain evidence="6 7">FR1330</strain>
    </source>
</reference>
<evidence type="ECO:0000256" key="1">
    <source>
        <dbReference type="ARBA" id="ARBA00009437"/>
    </source>
</evidence>
<proteinExistence type="inferred from homology"/>
<name>A0A5C5TWU3_9GAMM</name>
<dbReference type="Gene3D" id="3.40.190.290">
    <property type="match status" value="1"/>
</dbReference>
<protein>
    <submittedName>
        <fullName evidence="6">LysR family transcriptional regulator</fullName>
    </submittedName>
</protein>
<keyword evidence="7" id="KW-1185">Reference proteome</keyword>
<dbReference type="CDD" id="cd05466">
    <property type="entry name" value="PBP2_LTTR_substrate"/>
    <property type="match status" value="1"/>
</dbReference>
<dbReference type="PANTHER" id="PTHR30126:SF81">
    <property type="entry name" value="HTH-TYPE TRANSCRIPTIONAL REGULATOR ILVY"/>
    <property type="match status" value="1"/>
</dbReference>
<dbReference type="AlphaFoldDB" id="A0A5C5TWU3"/>
<dbReference type="RefSeq" id="WP_146388935.1">
    <property type="nucleotide sequence ID" value="NZ_VOHK01000007.1"/>
</dbReference>
<dbReference type="FunFam" id="1.10.10.10:FF:000001">
    <property type="entry name" value="LysR family transcriptional regulator"/>
    <property type="match status" value="1"/>
</dbReference>
<comment type="similarity">
    <text evidence="1">Belongs to the LysR transcriptional regulatory family.</text>
</comment>
<keyword evidence="3" id="KW-0238">DNA-binding</keyword>
<dbReference type="Pfam" id="PF00126">
    <property type="entry name" value="HTH_1"/>
    <property type="match status" value="1"/>
</dbReference>
<dbReference type="InterPro" id="IPR036388">
    <property type="entry name" value="WH-like_DNA-bd_sf"/>
</dbReference>
<dbReference type="EMBL" id="VOHK01000007">
    <property type="protein sequence ID" value="TWT18196.1"/>
    <property type="molecule type" value="Genomic_DNA"/>
</dbReference>
<gene>
    <name evidence="6" type="ORF">FQY83_15785</name>
</gene>
<dbReference type="PANTHER" id="PTHR30126">
    <property type="entry name" value="HTH-TYPE TRANSCRIPTIONAL REGULATOR"/>
    <property type="match status" value="1"/>
</dbReference>
<feature type="domain" description="HTH lysR-type" evidence="5">
    <location>
        <begin position="1"/>
        <end position="58"/>
    </location>
</feature>
<dbReference type="OrthoDB" id="8437302at2"/>
<dbReference type="PRINTS" id="PR00039">
    <property type="entry name" value="HTHLYSR"/>
</dbReference>
<evidence type="ECO:0000313" key="6">
    <source>
        <dbReference type="EMBL" id="TWT18196.1"/>
    </source>
</evidence>
<dbReference type="PROSITE" id="PS50931">
    <property type="entry name" value="HTH_LYSR"/>
    <property type="match status" value="1"/>
</dbReference>
<comment type="caution">
    <text evidence="6">The sequence shown here is derived from an EMBL/GenBank/DDBJ whole genome shotgun (WGS) entry which is preliminary data.</text>
</comment>
<dbReference type="InterPro" id="IPR005119">
    <property type="entry name" value="LysR_subst-bd"/>
</dbReference>
<keyword evidence="4" id="KW-0804">Transcription</keyword>
<dbReference type="InterPro" id="IPR000847">
    <property type="entry name" value="LysR_HTH_N"/>
</dbReference>
<dbReference type="GO" id="GO:0000976">
    <property type="term" value="F:transcription cis-regulatory region binding"/>
    <property type="evidence" value="ECO:0007669"/>
    <property type="project" value="TreeGrafter"/>
</dbReference>
<sequence>MDLASLEAFLAIADSGGFSAAGERLHLTQPAVSKRIAALEAQLGRRLFDRIGREVALTEAGQALLPRARRILAELEDTRRALGNLDAEVGGRLSFATSHHIGLHRLPPLLRRFGQTHPQAALDLRFLDSEQAWAEVLHGRLELAITTLGPAAAPLRTVPVWDDPLEFVVAPEHPLAGRGEVTLGDLAAHPAVLPDANTFTHRIVADRFAAEGLAPRLRMTTNTMETLKMLASVGLAWSVLPHTMLDAQTVVLRVPGVALRRQLGYVTHAGRTLSNAARAFMALLDDAAGPASVHGH</sequence>
<accession>A0A5C5TWU3</accession>
<evidence type="ECO:0000256" key="3">
    <source>
        <dbReference type="ARBA" id="ARBA00023125"/>
    </source>
</evidence>
<evidence type="ECO:0000256" key="2">
    <source>
        <dbReference type="ARBA" id="ARBA00023015"/>
    </source>
</evidence>
<dbReference type="Pfam" id="PF03466">
    <property type="entry name" value="LysR_substrate"/>
    <property type="match status" value="1"/>
</dbReference>
<dbReference type="GO" id="GO:0003700">
    <property type="term" value="F:DNA-binding transcription factor activity"/>
    <property type="evidence" value="ECO:0007669"/>
    <property type="project" value="InterPro"/>
</dbReference>
<dbReference type="InterPro" id="IPR036390">
    <property type="entry name" value="WH_DNA-bd_sf"/>
</dbReference>
<evidence type="ECO:0000313" key="7">
    <source>
        <dbReference type="Proteomes" id="UP000319980"/>
    </source>
</evidence>
<dbReference type="SUPFAM" id="SSF53850">
    <property type="entry name" value="Periplasmic binding protein-like II"/>
    <property type="match status" value="1"/>
</dbReference>
<dbReference type="SUPFAM" id="SSF46785">
    <property type="entry name" value="Winged helix' DNA-binding domain"/>
    <property type="match status" value="1"/>
</dbReference>
<dbReference type="Gene3D" id="1.10.10.10">
    <property type="entry name" value="Winged helix-like DNA-binding domain superfamily/Winged helix DNA-binding domain"/>
    <property type="match status" value="1"/>
</dbReference>
<dbReference type="Proteomes" id="UP000319980">
    <property type="component" value="Unassembled WGS sequence"/>
</dbReference>